<dbReference type="STRING" id="7719.ENSCINP00000027154"/>
<evidence type="ECO:0000256" key="2">
    <source>
        <dbReference type="ARBA" id="ARBA00005985"/>
    </source>
</evidence>
<evidence type="ECO:0000256" key="9">
    <source>
        <dbReference type="ARBA" id="ARBA00023128"/>
    </source>
</evidence>
<proteinExistence type="inferred from homology"/>
<organism evidence="15 16">
    <name type="scientific">Ciona intestinalis</name>
    <name type="common">Transparent sea squirt</name>
    <name type="synonym">Ascidia intestinalis</name>
    <dbReference type="NCBI Taxonomy" id="7719"/>
    <lineage>
        <taxon>Eukaryota</taxon>
        <taxon>Metazoa</taxon>
        <taxon>Chordata</taxon>
        <taxon>Tunicata</taxon>
        <taxon>Ascidiacea</taxon>
        <taxon>Phlebobranchia</taxon>
        <taxon>Cionidae</taxon>
        <taxon>Ciona</taxon>
    </lineage>
</organism>
<keyword evidence="7" id="KW-0809">Transit peptide</keyword>
<evidence type="ECO:0000313" key="15">
    <source>
        <dbReference type="Ensembl" id="ENSCINP00000027154.2"/>
    </source>
</evidence>
<keyword evidence="11 14" id="KW-0472">Membrane</keyword>
<comment type="subcellular location">
    <subcellularLocation>
        <location evidence="1">Mitochondrion membrane</location>
        <topology evidence="1">Multi-pass membrane protein</topology>
    </subcellularLocation>
</comment>
<dbReference type="Ensembl" id="ENSCINT00000027400.2">
    <property type="protein sequence ID" value="ENSCINP00000027154.2"/>
    <property type="gene ID" value="ENSCING00000015251.2"/>
</dbReference>
<evidence type="ECO:0000256" key="11">
    <source>
        <dbReference type="ARBA" id="ARBA00023136"/>
    </source>
</evidence>
<name>F6ULH6_CIOIN</name>
<comment type="catalytic activity">
    <reaction evidence="13">
        <text>heme b + (2E,6E)-farnesyl diphosphate + H2O = Fe(II)-heme o + diphosphate</text>
        <dbReference type="Rhea" id="RHEA:28070"/>
        <dbReference type="ChEBI" id="CHEBI:15377"/>
        <dbReference type="ChEBI" id="CHEBI:33019"/>
        <dbReference type="ChEBI" id="CHEBI:60344"/>
        <dbReference type="ChEBI" id="CHEBI:60530"/>
        <dbReference type="ChEBI" id="CHEBI:175763"/>
        <dbReference type="EC" id="2.5.1.141"/>
    </reaction>
</comment>
<dbReference type="GO" id="GO:0031966">
    <property type="term" value="C:mitochondrial membrane"/>
    <property type="evidence" value="ECO:0007669"/>
    <property type="project" value="UniProtKB-SubCell"/>
</dbReference>
<dbReference type="GeneTree" id="ENSGT00940000153771"/>
<dbReference type="InterPro" id="IPR000537">
    <property type="entry name" value="UbiA_prenyltransferase"/>
</dbReference>
<accession>F6ULH6</accession>
<keyword evidence="10" id="KW-0350">Heme biosynthesis</keyword>
<evidence type="ECO:0000256" key="6">
    <source>
        <dbReference type="ARBA" id="ARBA00022692"/>
    </source>
</evidence>
<keyword evidence="16" id="KW-1185">Reference proteome</keyword>
<evidence type="ECO:0000256" key="4">
    <source>
        <dbReference type="ARBA" id="ARBA00016335"/>
    </source>
</evidence>
<sequence>MQLIHNICLRSRTLCRIPWKCFSTTTEFKVCQLPKATAQLSCIKYSEDVRARNLNNKACDEKHLAGLNSATNLQFNQKNKEHNVLKTPLLYASLSKWYLTWFVVMTTDAGFCLAPVTFDHSTFFFVTIGTALCSCAANTLNQIAEVPYDAQMDRTKGRPLVKAVISPMHAFLFSVFSGTTGALCLYYGTNTVTTILGVSNILLYAGIYTSLKRKHWSNTWVGAVVGAIPPVMGWTAATGSLD</sequence>
<evidence type="ECO:0000313" key="16">
    <source>
        <dbReference type="Proteomes" id="UP000008144"/>
    </source>
</evidence>
<dbReference type="Proteomes" id="UP000008144">
    <property type="component" value="Unassembled WGS sequence"/>
</dbReference>
<evidence type="ECO:0000256" key="13">
    <source>
        <dbReference type="ARBA" id="ARBA00047690"/>
    </source>
</evidence>
<keyword evidence="8 14" id="KW-1133">Transmembrane helix</keyword>
<dbReference type="GO" id="GO:0006784">
    <property type="term" value="P:heme A biosynthetic process"/>
    <property type="evidence" value="ECO:0007669"/>
    <property type="project" value="UniProtKB-ARBA"/>
</dbReference>
<evidence type="ECO:0000256" key="10">
    <source>
        <dbReference type="ARBA" id="ARBA00023133"/>
    </source>
</evidence>
<dbReference type="HOGENOM" id="CLU_1149418_0_0_1"/>
<dbReference type="PANTHER" id="PTHR43448">
    <property type="entry name" value="PROTOHEME IX FARNESYLTRANSFERASE, MITOCHONDRIAL"/>
    <property type="match status" value="1"/>
</dbReference>
<evidence type="ECO:0000256" key="8">
    <source>
        <dbReference type="ARBA" id="ARBA00022989"/>
    </source>
</evidence>
<evidence type="ECO:0000256" key="3">
    <source>
        <dbReference type="ARBA" id="ARBA00012292"/>
    </source>
</evidence>
<dbReference type="AlphaFoldDB" id="F6ULH6"/>
<dbReference type="InParanoid" id="F6ULH6"/>
<reference evidence="16" key="1">
    <citation type="journal article" date="2002" name="Science">
        <title>The draft genome of Ciona intestinalis: insights into chordate and vertebrate origins.</title>
        <authorList>
            <person name="Dehal P."/>
            <person name="Satou Y."/>
            <person name="Campbell R.K."/>
            <person name="Chapman J."/>
            <person name="Degnan B."/>
            <person name="De Tomaso A."/>
            <person name="Davidson B."/>
            <person name="Di Gregorio A."/>
            <person name="Gelpke M."/>
            <person name="Goodstein D.M."/>
            <person name="Harafuji N."/>
            <person name="Hastings K.E."/>
            <person name="Ho I."/>
            <person name="Hotta K."/>
            <person name="Huang W."/>
            <person name="Kawashima T."/>
            <person name="Lemaire P."/>
            <person name="Martinez D."/>
            <person name="Meinertzhagen I.A."/>
            <person name="Necula S."/>
            <person name="Nonaka M."/>
            <person name="Putnam N."/>
            <person name="Rash S."/>
            <person name="Saiga H."/>
            <person name="Satake M."/>
            <person name="Terry A."/>
            <person name="Yamada L."/>
            <person name="Wang H.G."/>
            <person name="Awazu S."/>
            <person name="Azumi K."/>
            <person name="Boore J."/>
            <person name="Branno M."/>
            <person name="Chin-Bow S."/>
            <person name="DeSantis R."/>
            <person name="Doyle S."/>
            <person name="Francino P."/>
            <person name="Keys D.N."/>
            <person name="Haga S."/>
            <person name="Hayashi H."/>
            <person name="Hino K."/>
            <person name="Imai K.S."/>
            <person name="Inaba K."/>
            <person name="Kano S."/>
            <person name="Kobayashi K."/>
            <person name="Kobayashi M."/>
            <person name="Lee B.I."/>
            <person name="Makabe K.W."/>
            <person name="Manohar C."/>
            <person name="Matassi G."/>
            <person name="Medina M."/>
            <person name="Mochizuki Y."/>
            <person name="Mount S."/>
            <person name="Morishita T."/>
            <person name="Miura S."/>
            <person name="Nakayama A."/>
            <person name="Nishizaka S."/>
            <person name="Nomoto H."/>
            <person name="Ohta F."/>
            <person name="Oishi K."/>
            <person name="Rigoutsos I."/>
            <person name="Sano M."/>
            <person name="Sasaki A."/>
            <person name="Sasakura Y."/>
            <person name="Shoguchi E."/>
            <person name="Shin-i T."/>
            <person name="Spagnuolo A."/>
            <person name="Stainier D."/>
            <person name="Suzuki M.M."/>
            <person name="Tassy O."/>
            <person name="Takatori N."/>
            <person name="Tokuoka M."/>
            <person name="Yagi K."/>
            <person name="Yoshizaki F."/>
            <person name="Wada S."/>
            <person name="Zhang C."/>
            <person name="Hyatt P.D."/>
            <person name="Larimer F."/>
            <person name="Detter C."/>
            <person name="Doggett N."/>
            <person name="Glavina T."/>
            <person name="Hawkins T."/>
            <person name="Richardson P."/>
            <person name="Lucas S."/>
            <person name="Kohara Y."/>
            <person name="Levine M."/>
            <person name="Satoh N."/>
            <person name="Rokhsar D.S."/>
        </authorList>
    </citation>
    <scope>NUCLEOTIDE SEQUENCE [LARGE SCALE GENOMIC DNA]</scope>
</reference>
<reference evidence="15" key="3">
    <citation type="submission" date="2025-09" db="UniProtKB">
        <authorList>
            <consortium name="Ensembl"/>
        </authorList>
    </citation>
    <scope>IDENTIFICATION</scope>
</reference>
<keyword evidence="6 14" id="KW-0812">Transmembrane</keyword>
<dbReference type="GO" id="GO:0008495">
    <property type="term" value="F:protoheme IX farnesyltransferase activity"/>
    <property type="evidence" value="ECO:0007669"/>
    <property type="project" value="UniProtKB-EC"/>
</dbReference>
<gene>
    <name evidence="15" type="primary">LOC100180555</name>
</gene>
<feature type="transmembrane region" description="Helical" evidence="14">
    <location>
        <begin position="122"/>
        <end position="140"/>
    </location>
</feature>
<dbReference type="Gene3D" id="1.10.357.140">
    <property type="entry name" value="UbiA prenyltransferase"/>
    <property type="match status" value="1"/>
</dbReference>
<evidence type="ECO:0000256" key="1">
    <source>
        <dbReference type="ARBA" id="ARBA00004225"/>
    </source>
</evidence>
<reference evidence="15" key="2">
    <citation type="submission" date="2025-08" db="UniProtKB">
        <authorList>
            <consortium name="Ensembl"/>
        </authorList>
    </citation>
    <scope>IDENTIFICATION</scope>
</reference>
<dbReference type="PANTHER" id="PTHR43448:SF2">
    <property type="entry name" value="PROTOHEME IX FARNESYLTRANSFERASE, MITOCHONDRIAL"/>
    <property type="match status" value="1"/>
</dbReference>
<feature type="transmembrane region" description="Helical" evidence="14">
    <location>
        <begin position="97"/>
        <end position="116"/>
    </location>
</feature>
<keyword evidence="9" id="KW-0496">Mitochondrion</keyword>
<feature type="transmembrane region" description="Helical" evidence="14">
    <location>
        <begin position="219"/>
        <end position="237"/>
    </location>
</feature>
<keyword evidence="5" id="KW-0808">Transferase</keyword>
<protein>
    <recommendedName>
        <fullName evidence="4">Protoheme IX farnesyltransferase, mitochondrial</fullName>
        <ecNumber evidence="3">2.5.1.141</ecNumber>
    </recommendedName>
    <alternativeName>
        <fullName evidence="12">Heme O synthase</fullName>
    </alternativeName>
</protein>
<dbReference type="InterPro" id="IPR006369">
    <property type="entry name" value="Protohaem_IX_farnesylTrfase"/>
</dbReference>
<dbReference type="Pfam" id="PF01040">
    <property type="entry name" value="UbiA"/>
    <property type="match status" value="1"/>
</dbReference>
<dbReference type="GO" id="GO:0017004">
    <property type="term" value="P:cytochrome complex assembly"/>
    <property type="evidence" value="ECO:0007669"/>
    <property type="project" value="UniProtKB-ARBA"/>
</dbReference>
<evidence type="ECO:0000256" key="12">
    <source>
        <dbReference type="ARBA" id="ARBA00030253"/>
    </source>
</evidence>
<evidence type="ECO:0000256" key="5">
    <source>
        <dbReference type="ARBA" id="ARBA00022679"/>
    </source>
</evidence>
<evidence type="ECO:0000256" key="7">
    <source>
        <dbReference type="ARBA" id="ARBA00022946"/>
    </source>
</evidence>
<evidence type="ECO:0000256" key="14">
    <source>
        <dbReference type="SAM" id="Phobius"/>
    </source>
</evidence>
<dbReference type="CDD" id="cd13957">
    <property type="entry name" value="PT_UbiA_Cox10"/>
    <property type="match status" value="1"/>
</dbReference>
<dbReference type="EC" id="2.5.1.141" evidence="3"/>
<dbReference type="InterPro" id="IPR044878">
    <property type="entry name" value="UbiA_sf"/>
</dbReference>
<feature type="transmembrane region" description="Helical" evidence="14">
    <location>
        <begin position="185"/>
        <end position="207"/>
    </location>
</feature>
<comment type="similarity">
    <text evidence="2">Belongs to the UbiA prenyltransferase family.</text>
</comment>
<dbReference type="FunFam" id="1.10.357.140:FF:000004">
    <property type="entry name" value="Protoheme IX farnesyltransferase, mitochondrial"/>
    <property type="match status" value="1"/>
</dbReference>
<feature type="transmembrane region" description="Helical" evidence="14">
    <location>
        <begin position="160"/>
        <end position="179"/>
    </location>
</feature>